<reference evidence="2" key="1">
    <citation type="journal article" date="2023" name="ISME J.">
        <title>Emergence of putative energy parasites within Clostridia revealed by genome analysis of a novel endosymbiotic clade.</title>
        <authorList>
            <person name="Takahashi K."/>
            <person name="Kuwahara H."/>
            <person name="Horikawa Y."/>
            <person name="Izawa K."/>
            <person name="Kato D."/>
            <person name="Inagaki T."/>
            <person name="Yuki M."/>
            <person name="Ohkuma M."/>
            <person name="Hongoh Y."/>
        </authorList>
    </citation>
    <scope>NUCLEOTIDE SEQUENCE</scope>
    <source>
        <strain evidence="2">CfP3-15</strain>
    </source>
</reference>
<dbReference type="AlphaFoldDB" id="A0AA48HUN9"/>
<accession>A0AA48HUN9</accession>
<feature type="transmembrane region" description="Helical" evidence="1">
    <location>
        <begin position="158"/>
        <end position="182"/>
    </location>
</feature>
<organism evidence="2">
    <name type="scientific">Candidatus Improbicoccus pseudotrichonymphae</name>
    <dbReference type="NCBI Taxonomy" id="3033792"/>
    <lineage>
        <taxon>Bacteria</taxon>
        <taxon>Bacillati</taxon>
        <taxon>Bacillota</taxon>
        <taxon>Clostridia</taxon>
        <taxon>Candidatus Improbicoccus</taxon>
    </lineage>
</organism>
<evidence type="ECO:0000313" key="2">
    <source>
        <dbReference type="EMBL" id="BED91696.1"/>
    </source>
</evidence>
<sequence length="200" mass="23290">MLIKNKLNFVLIKNNGEKMNIFSNFKNKAICDNEKNFKTNSEGLGWPNPYGNLAQNIYTEKSDYCPYFNIRSLYSWIGVGNFHGQTFYATVCIQLSGKRTGQGLRNNTTGDYYRANNELQNIMNMTGVRRVRGLGFNPAIGSFWQVIKIKHLLDMYGIMFLWPIIILFQILAIFQIILLIFINTMYYQPLRPFHLKSLIF</sequence>
<dbReference type="KEGG" id="ips:CfP315_0208"/>
<keyword evidence="1" id="KW-0472">Membrane</keyword>
<proteinExistence type="predicted"/>
<keyword evidence="1" id="KW-1133">Transmembrane helix</keyword>
<gene>
    <name evidence="2" type="ORF">CfP315_0208</name>
</gene>
<dbReference type="Proteomes" id="UP001337580">
    <property type="component" value="Chromosome"/>
</dbReference>
<name>A0AA48HUN9_9FIRM</name>
<protein>
    <submittedName>
        <fullName evidence="2">Uncharacterized protein</fullName>
    </submittedName>
</protein>
<dbReference type="EMBL" id="AP027924">
    <property type="protein sequence ID" value="BED91696.1"/>
    <property type="molecule type" value="Genomic_DNA"/>
</dbReference>
<keyword evidence="1" id="KW-0812">Transmembrane</keyword>
<evidence type="ECO:0000256" key="1">
    <source>
        <dbReference type="SAM" id="Phobius"/>
    </source>
</evidence>